<protein>
    <submittedName>
        <fullName evidence="9">EamA family transporter</fullName>
    </submittedName>
</protein>
<evidence type="ECO:0000256" key="4">
    <source>
        <dbReference type="ARBA" id="ARBA00022989"/>
    </source>
</evidence>
<proteinExistence type="inferred from homology"/>
<comment type="caution">
    <text evidence="9">The sequence shown here is derived from an EMBL/GenBank/DDBJ whole genome shotgun (WGS) entry which is preliminary data.</text>
</comment>
<comment type="subcellular location">
    <subcellularLocation>
        <location evidence="1">Membrane</location>
        <topology evidence="1">Multi-pass membrane protein</topology>
    </subcellularLocation>
</comment>
<dbReference type="OrthoDB" id="9812521at2"/>
<dbReference type="GO" id="GO:0016020">
    <property type="term" value="C:membrane"/>
    <property type="evidence" value="ECO:0007669"/>
    <property type="project" value="UniProtKB-SubCell"/>
</dbReference>
<name>A0A4U2YIS5_9ACTN</name>
<gene>
    <name evidence="9" type="ORF">FC770_16330</name>
</gene>
<organism evidence="9 10">
    <name type="scientific">Nocardioides jishulii</name>
    <dbReference type="NCBI Taxonomy" id="2575440"/>
    <lineage>
        <taxon>Bacteria</taxon>
        <taxon>Bacillati</taxon>
        <taxon>Actinomycetota</taxon>
        <taxon>Actinomycetes</taxon>
        <taxon>Propionibacteriales</taxon>
        <taxon>Nocardioidaceae</taxon>
        <taxon>Nocardioides</taxon>
    </lineage>
</organism>
<feature type="transmembrane region" description="Helical" evidence="7">
    <location>
        <begin position="172"/>
        <end position="190"/>
    </location>
</feature>
<dbReference type="EMBL" id="SZPY01000005">
    <property type="protein sequence ID" value="TKI60365.1"/>
    <property type="molecule type" value="Genomic_DNA"/>
</dbReference>
<feature type="transmembrane region" description="Helical" evidence="7">
    <location>
        <begin position="141"/>
        <end position="160"/>
    </location>
</feature>
<dbReference type="RefSeq" id="WP_137067398.1">
    <property type="nucleotide sequence ID" value="NZ_CP040748.1"/>
</dbReference>
<feature type="region of interest" description="Disordered" evidence="6">
    <location>
        <begin position="288"/>
        <end position="307"/>
    </location>
</feature>
<evidence type="ECO:0000256" key="6">
    <source>
        <dbReference type="SAM" id="MobiDB-lite"/>
    </source>
</evidence>
<feature type="transmembrane region" description="Helical" evidence="7">
    <location>
        <begin position="202"/>
        <end position="226"/>
    </location>
</feature>
<dbReference type="InterPro" id="IPR000620">
    <property type="entry name" value="EamA_dom"/>
</dbReference>
<evidence type="ECO:0000256" key="7">
    <source>
        <dbReference type="SAM" id="Phobius"/>
    </source>
</evidence>
<feature type="transmembrane region" description="Helical" evidence="7">
    <location>
        <begin position="238"/>
        <end position="256"/>
    </location>
</feature>
<reference evidence="9 10" key="1">
    <citation type="submission" date="2019-04" db="EMBL/GenBank/DDBJ databases">
        <authorList>
            <person name="Dong K."/>
        </authorList>
    </citation>
    <scope>NUCLEOTIDE SEQUENCE [LARGE SCALE GENOMIC DNA]</scope>
    <source>
        <strain evidence="10">dk3543</strain>
    </source>
</reference>
<keyword evidence="10" id="KW-1185">Reference proteome</keyword>
<dbReference type="PANTHER" id="PTHR32322">
    <property type="entry name" value="INNER MEMBRANE TRANSPORTER"/>
    <property type="match status" value="1"/>
</dbReference>
<feature type="transmembrane region" description="Helical" evidence="7">
    <location>
        <begin position="88"/>
        <end position="105"/>
    </location>
</feature>
<evidence type="ECO:0000256" key="1">
    <source>
        <dbReference type="ARBA" id="ARBA00004141"/>
    </source>
</evidence>
<feature type="transmembrane region" description="Helical" evidence="7">
    <location>
        <begin position="33"/>
        <end position="52"/>
    </location>
</feature>
<evidence type="ECO:0000256" key="2">
    <source>
        <dbReference type="ARBA" id="ARBA00007362"/>
    </source>
</evidence>
<sequence>MPLKDSLLAVLVAIIWGVNFVVIERGLEDVPPLLFLTMRFVLVALPAIFLVARPPVPWPLVVQVGLFMSLGQFGLLYTAIALGMPPGLASLVLQAQVVLTVVFAAVRLHERPSGRQLVGVILGAVGLGVVALGRSAATPGLALLLTLAAATSWACGNVVARRVGPSSGLSMTVWSALVVPVPLFGLSLLVEGPHEVAAALTHLSWEALASTAYTAVLASWVGYGLWNSLLGRHRASAVVPFTLLVPPVGMTAAWLVKGEVPNAAEAVGGALLLAGVAAVALGGGGRTRATPGAASNAGPAHRTAGVG</sequence>
<accession>A0A4U2YIS5</accession>
<dbReference type="InterPro" id="IPR050638">
    <property type="entry name" value="AA-Vitamin_Transporters"/>
</dbReference>
<evidence type="ECO:0000256" key="3">
    <source>
        <dbReference type="ARBA" id="ARBA00022692"/>
    </source>
</evidence>
<feature type="domain" description="EamA" evidence="8">
    <location>
        <begin position="142"/>
        <end position="279"/>
    </location>
</feature>
<comment type="similarity">
    <text evidence="2">Belongs to the EamA transporter family.</text>
</comment>
<keyword evidence="5 7" id="KW-0472">Membrane</keyword>
<feature type="transmembrane region" description="Helical" evidence="7">
    <location>
        <begin position="262"/>
        <end position="281"/>
    </location>
</feature>
<dbReference type="AlphaFoldDB" id="A0A4U2YIS5"/>
<dbReference type="SUPFAM" id="SSF103481">
    <property type="entry name" value="Multidrug resistance efflux transporter EmrE"/>
    <property type="match status" value="2"/>
</dbReference>
<evidence type="ECO:0000259" key="8">
    <source>
        <dbReference type="Pfam" id="PF00892"/>
    </source>
</evidence>
<dbReference type="Proteomes" id="UP000307808">
    <property type="component" value="Unassembled WGS sequence"/>
</dbReference>
<dbReference type="InterPro" id="IPR037185">
    <property type="entry name" value="EmrE-like"/>
</dbReference>
<keyword evidence="4 7" id="KW-1133">Transmembrane helix</keyword>
<dbReference type="PANTHER" id="PTHR32322:SF9">
    <property type="entry name" value="AMINO-ACID METABOLITE EFFLUX PUMP-RELATED"/>
    <property type="match status" value="1"/>
</dbReference>
<evidence type="ECO:0000313" key="10">
    <source>
        <dbReference type="Proteomes" id="UP000307808"/>
    </source>
</evidence>
<evidence type="ECO:0000256" key="5">
    <source>
        <dbReference type="ARBA" id="ARBA00023136"/>
    </source>
</evidence>
<dbReference type="Pfam" id="PF00892">
    <property type="entry name" value="EamA"/>
    <property type="match status" value="2"/>
</dbReference>
<feature type="transmembrane region" description="Helical" evidence="7">
    <location>
        <begin position="7"/>
        <end position="27"/>
    </location>
</feature>
<feature type="domain" description="EamA" evidence="8">
    <location>
        <begin position="7"/>
        <end position="130"/>
    </location>
</feature>
<feature type="transmembrane region" description="Helical" evidence="7">
    <location>
        <begin position="117"/>
        <end position="135"/>
    </location>
</feature>
<evidence type="ECO:0000313" key="9">
    <source>
        <dbReference type="EMBL" id="TKI60365.1"/>
    </source>
</evidence>
<keyword evidence="3 7" id="KW-0812">Transmembrane</keyword>
<feature type="transmembrane region" description="Helical" evidence="7">
    <location>
        <begin position="64"/>
        <end position="82"/>
    </location>
</feature>